<proteinExistence type="predicted"/>
<keyword evidence="2" id="KW-1185">Reference proteome</keyword>
<evidence type="ECO:0000313" key="1">
    <source>
        <dbReference type="EMBL" id="KAI8566693.1"/>
    </source>
</evidence>
<dbReference type="EMBL" id="CM046389">
    <property type="protein sequence ID" value="KAI8566693.1"/>
    <property type="molecule type" value="Genomic_DNA"/>
</dbReference>
<name>A0ACC0PQ99_RHOML</name>
<evidence type="ECO:0000313" key="2">
    <source>
        <dbReference type="Proteomes" id="UP001062846"/>
    </source>
</evidence>
<accession>A0ACC0PQ99</accession>
<dbReference type="Proteomes" id="UP001062846">
    <property type="component" value="Chromosome 2"/>
</dbReference>
<reference evidence="1" key="1">
    <citation type="submission" date="2022-02" db="EMBL/GenBank/DDBJ databases">
        <title>Plant Genome Project.</title>
        <authorList>
            <person name="Zhang R.-G."/>
        </authorList>
    </citation>
    <scope>NUCLEOTIDE SEQUENCE</scope>
    <source>
        <strain evidence="1">AT1</strain>
    </source>
</reference>
<organism evidence="1 2">
    <name type="scientific">Rhododendron molle</name>
    <name type="common">Chinese azalea</name>
    <name type="synonym">Azalea mollis</name>
    <dbReference type="NCBI Taxonomy" id="49168"/>
    <lineage>
        <taxon>Eukaryota</taxon>
        <taxon>Viridiplantae</taxon>
        <taxon>Streptophyta</taxon>
        <taxon>Embryophyta</taxon>
        <taxon>Tracheophyta</taxon>
        <taxon>Spermatophyta</taxon>
        <taxon>Magnoliopsida</taxon>
        <taxon>eudicotyledons</taxon>
        <taxon>Gunneridae</taxon>
        <taxon>Pentapetalae</taxon>
        <taxon>asterids</taxon>
        <taxon>Ericales</taxon>
        <taxon>Ericaceae</taxon>
        <taxon>Ericoideae</taxon>
        <taxon>Rhodoreae</taxon>
        <taxon>Rhododendron</taxon>
    </lineage>
</organism>
<gene>
    <name evidence="1" type="ORF">RHMOL_Rhmol02G0062100</name>
</gene>
<comment type="caution">
    <text evidence="1">The sequence shown here is derived from an EMBL/GenBank/DDBJ whole genome shotgun (WGS) entry which is preliminary data.</text>
</comment>
<protein>
    <submittedName>
        <fullName evidence="1">Uncharacterized protein</fullName>
    </submittedName>
</protein>
<sequence>MAIERNPIRQKTDWAEGSKPLPNLPYEINVEILLRLPVKSLLRFTCACKSWRSLISDPKFAKTHLSLASSNTDYNHDKLLLSLTSGAYRPLDLKSCSISAIMYEQSHPAVSLDCPYDGPPDWFWIEGKFASGALHWIPSFGSKETIVSLDLATENYEEIPLPECVHSYRNLIMDVFGGCLRVLRNCDGLGLELWVMKEYGIRESWTKLFVIHDNIDTSVNTISLPKELLDVSSLISDPKFVKSHLSSASSNSTGYTHLRLLLRTNDYHHRDFKSCSISSMMRHDQSDNAIGIDNPFAESPNGLWIKGYDKSTDDYKVVLVNRQNKVVVYTFRADSWRTIEDCPHSIPVAGKGKFVSGAPPLDCEWQVRYHGAHVDLWVMKEYGIKESWTKLFAIHDVTHPLYGEFFTPKCILNNVDVLMVVGMRLVRYNPDDGSLSYPKIRGFFP</sequence>